<keyword evidence="1" id="KW-1133">Transmembrane helix</keyword>
<dbReference type="STRING" id="212667.VFDL14_14540"/>
<evidence type="ECO:0000256" key="1">
    <source>
        <dbReference type="SAM" id="Phobius"/>
    </source>
</evidence>
<feature type="transmembrane region" description="Helical" evidence="1">
    <location>
        <begin position="430"/>
        <end position="463"/>
    </location>
</feature>
<feature type="transmembrane region" description="Helical" evidence="1">
    <location>
        <begin position="388"/>
        <end position="410"/>
    </location>
</feature>
<dbReference type="AlphaFoldDB" id="A0A066UPM1"/>
<dbReference type="PANTHER" id="PTHR34219">
    <property type="entry name" value="IRON-REGULATED INNER MEMBRANE PROTEIN-RELATED"/>
    <property type="match status" value="1"/>
</dbReference>
<feature type="transmembrane region" description="Helical" evidence="1">
    <location>
        <begin position="206"/>
        <end position="228"/>
    </location>
</feature>
<keyword evidence="1" id="KW-0812">Transmembrane</keyword>
<accession>A0A066UPM1</accession>
<dbReference type="EMBL" id="JFFR01000009">
    <property type="protein sequence ID" value="KDN29396.1"/>
    <property type="molecule type" value="Genomic_DNA"/>
</dbReference>
<dbReference type="InterPro" id="IPR005625">
    <property type="entry name" value="PepSY-ass_TM"/>
</dbReference>
<name>A0A066UPM1_9VIBR</name>
<dbReference type="Pfam" id="PF03929">
    <property type="entry name" value="PepSY_TM"/>
    <property type="match status" value="1"/>
</dbReference>
<feature type="transmembrane region" description="Helical" evidence="1">
    <location>
        <begin position="24"/>
        <end position="48"/>
    </location>
</feature>
<dbReference type="OrthoDB" id="9791166at2"/>
<sequence>MSRIESQPAAPARSKTLYFLTWRWHFYAGLFVIPFMLMLSITGLVMLLDDELESALYSEALIVQSSATDAMVPIGDQLNAVKAQYPDGAVTQFITAKSESLPSCFSVNLSDGRSVFATVDPYSGDVIGEIPRSESWYQLANEIHGTLLVGDWGDYLIEVASSLSILLLVSGIYLWLPRGNATKAGFLKIRFSSGTRILMRDLHANLGGTLSLVLLLFLLSGLAWAGFWGGKMVQAWSSFPAQLWDDVPLSDKTHASLNHGSEEELPWNLEQTPLPESHDHSAMADEHSHHDASTVSISLEEVMQTASRLGFTYYRVNFPRSETGVYTITANTMGGDIVDPRKDRTTHLDQYSGRILGEVTWSDYNVMAKTLAVGISLHQGDISIVNKILNVLFCLAFIAVSITGAVMWWMRRPAGKGKLGVPPKFEDAGIWKAGLVTVVLISVLFPLAGATIVIAMLLDWLLFSRVERLRMALS</sequence>
<keyword evidence="1" id="KW-0472">Membrane</keyword>
<comment type="caution">
    <text evidence="2">The sequence shown here is derived from an EMBL/GenBank/DDBJ whole genome shotgun (WGS) entry which is preliminary data.</text>
</comment>
<evidence type="ECO:0000313" key="2">
    <source>
        <dbReference type="EMBL" id="KDN29396.1"/>
    </source>
</evidence>
<dbReference type="PANTHER" id="PTHR34219:SF1">
    <property type="entry name" value="PEPSY DOMAIN-CONTAINING PROTEIN"/>
    <property type="match status" value="1"/>
</dbReference>
<proteinExistence type="predicted"/>
<reference evidence="2 3" key="1">
    <citation type="submission" date="2014-02" db="EMBL/GenBank/DDBJ databases">
        <title>Vibrio fortis Dalian14 Genome Sequencing.</title>
        <authorList>
            <person name="Wang Y."/>
            <person name="Song L."/>
            <person name="Liu G."/>
            <person name="Ding J."/>
        </authorList>
    </citation>
    <scope>NUCLEOTIDE SEQUENCE [LARGE SCALE GENOMIC DNA]</scope>
    <source>
        <strain evidence="2 3">Dalian14</strain>
    </source>
</reference>
<protein>
    <submittedName>
        <fullName evidence="2">Membrane protein</fullName>
    </submittedName>
</protein>
<keyword evidence="3" id="KW-1185">Reference proteome</keyword>
<gene>
    <name evidence="2" type="ORF">VFDL14_14540</name>
</gene>
<dbReference type="Proteomes" id="UP000027219">
    <property type="component" value="Unassembled WGS sequence"/>
</dbReference>
<evidence type="ECO:0000313" key="3">
    <source>
        <dbReference type="Proteomes" id="UP000027219"/>
    </source>
</evidence>
<feature type="transmembrane region" description="Helical" evidence="1">
    <location>
        <begin position="155"/>
        <end position="176"/>
    </location>
</feature>
<organism evidence="2 3">
    <name type="scientific">Vibrio fortis</name>
    <dbReference type="NCBI Taxonomy" id="212667"/>
    <lineage>
        <taxon>Bacteria</taxon>
        <taxon>Pseudomonadati</taxon>
        <taxon>Pseudomonadota</taxon>
        <taxon>Gammaproteobacteria</taxon>
        <taxon>Vibrionales</taxon>
        <taxon>Vibrionaceae</taxon>
        <taxon>Vibrio</taxon>
    </lineage>
</organism>